<evidence type="ECO:0000313" key="5">
    <source>
        <dbReference type="Proteomes" id="UP000598217"/>
    </source>
</evidence>
<accession>A0ABR9HM43</accession>
<dbReference type="SUPFAM" id="SSF55811">
    <property type="entry name" value="Nudix"/>
    <property type="match status" value="1"/>
</dbReference>
<dbReference type="PROSITE" id="PS51462">
    <property type="entry name" value="NUDIX"/>
    <property type="match status" value="1"/>
</dbReference>
<protein>
    <submittedName>
        <fullName evidence="4">8-oxo-dGTP pyrophosphatase MutT (NUDIX family)</fullName>
    </submittedName>
</protein>
<comment type="similarity">
    <text evidence="1">Belongs to the Nudix hydrolase family.</text>
</comment>
<reference evidence="4 5" key="1">
    <citation type="submission" date="2020-10" db="EMBL/GenBank/DDBJ databases">
        <title>Sequencing the genomes of 1000 actinobacteria strains.</title>
        <authorList>
            <person name="Klenk H.-P."/>
        </authorList>
    </citation>
    <scope>NUCLEOTIDE SEQUENCE [LARGE SCALE GENOMIC DNA]</scope>
    <source>
        <strain evidence="4 5">DSM 45157</strain>
    </source>
</reference>
<evidence type="ECO:0000256" key="2">
    <source>
        <dbReference type="ARBA" id="ARBA00022801"/>
    </source>
</evidence>
<dbReference type="CDD" id="cd02883">
    <property type="entry name" value="NUDIX_Hydrolase"/>
    <property type="match status" value="1"/>
</dbReference>
<dbReference type="Pfam" id="PF00293">
    <property type="entry name" value="NUDIX"/>
    <property type="match status" value="1"/>
</dbReference>
<comment type="caution">
    <text evidence="4">The sequence shown here is derived from an EMBL/GenBank/DDBJ whole genome shotgun (WGS) entry which is preliminary data.</text>
</comment>
<proteinExistence type="inferred from homology"/>
<dbReference type="InterPro" id="IPR020084">
    <property type="entry name" value="NUDIX_hydrolase_CS"/>
</dbReference>
<dbReference type="PANTHER" id="PTHR43736">
    <property type="entry name" value="ADP-RIBOSE PYROPHOSPHATASE"/>
    <property type="match status" value="1"/>
</dbReference>
<dbReference type="PROSITE" id="PS00893">
    <property type="entry name" value="NUDIX_BOX"/>
    <property type="match status" value="1"/>
</dbReference>
<dbReference type="InterPro" id="IPR000086">
    <property type="entry name" value="NUDIX_hydrolase_dom"/>
</dbReference>
<evidence type="ECO:0000313" key="4">
    <source>
        <dbReference type="EMBL" id="MBE1460101.1"/>
    </source>
</evidence>
<dbReference type="InterPro" id="IPR015797">
    <property type="entry name" value="NUDIX_hydrolase-like_dom_sf"/>
</dbReference>
<dbReference type="Gene3D" id="3.90.79.10">
    <property type="entry name" value="Nucleoside Triphosphate Pyrophosphohydrolase"/>
    <property type="match status" value="1"/>
</dbReference>
<dbReference type="Proteomes" id="UP000598217">
    <property type="component" value="Unassembled WGS sequence"/>
</dbReference>
<evidence type="ECO:0000256" key="1">
    <source>
        <dbReference type="ARBA" id="ARBA00005582"/>
    </source>
</evidence>
<keyword evidence="2" id="KW-0378">Hydrolase</keyword>
<dbReference type="PANTHER" id="PTHR43736:SF1">
    <property type="entry name" value="DIHYDRONEOPTERIN TRIPHOSPHATE DIPHOSPHATASE"/>
    <property type="match status" value="1"/>
</dbReference>
<dbReference type="RefSeq" id="WP_191266449.1">
    <property type="nucleotide sequence ID" value="NZ_BMXJ01000001.1"/>
</dbReference>
<gene>
    <name evidence="4" type="ORF">H4W79_004315</name>
</gene>
<sequence>MSIDVAEGIEFPDTSDGNRWVAGAVITDGRGNAFTQRRSATRKVFPHCWDIVGGHVEEGEGMLDALAREIHEETGWRLSSVEAELYRLDWDPGDGVTRREVDYLVRVDGDLADPTLEAEKHTEFMWVDDTRVHLLRDARDPGDYFITDIVRKGLDAARALA</sequence>
<keyword evidence="5" id="KW-1185">Reference proteome</keyword>
<name>A0ABR9HM43_9ACTN</name>
<dbReference type="EMBL" id="JADBDY010000001">
    <property type="protein sequence ID" value="MBE1460101.1"/>
    <property type="molecule type" value="Genomic_DNA"/>
</dbReference>
<evidence type="ECO:0000259" key="3">
    <source>
        <dbReference type="PROSITE" id="PS51462"/>
    </source>
</evidence>
<feature type="domain" description="Nudix hydrolase" evidence="3">
    <location>
        <begin position="17"/>
        <end position="152"/>
    </location>
</feature>
<organism evidence="4 5">
    <name type="scientific">Nocardiopsis terrae</name>
    <dbReference type="NCBI Taxonomy" id="372655"/>
    <lineage>
        <taxon>Bacteria</taxon>
        <taxon>Bacillati</taxon>
        <taxon>Actinomycetota</taxon>
        <taxon>Actinomycetes</taxon>
        <taxon>Streptosporangiales</taxon>
        <taxon>Nocardiopsidaceae</taxon>
        <taxon>Nocardiopsis</taxon>
    </lineage>
</organism>